<evidence type="ECO:0000256" key="1">
    <source>
        <dbReference type="ARBA" id="ARBA00004651"/>
    </source>
</evidence>
<dbReference type="Gene3D" id="1.10.3720.10">
    <property type="entry name" value="MetI-like"/>
    <property type="match status" value="1"/>
</dbReference>
<dbReference type="InterPro" id="IPR051393">
    <property type="entry name" value="ABC_transporter_permease"/>
</dbReference>
<feature type="transmembrane region" description="Helical" evidence="7">
    <location>
        <begin position="203"/>
        <end position="222"/>
    </location>
</feature>
<comment type="caution">
    <text evidence="9">The sequence shown here is derived from an EMBL/GenBank/DDBJ whole genome shotgun (WGS) entry which is preliminary data.</text>
</comment>
<organism evidence="9 10">
    <name type="scientific">Cohnella soli</name>
    <dbReference type="NCBI Taxonomy" id="425005"/>
    <lineage>
        <taxon>Bacteria</taxon>
        <taxon>Bacillati</taxon>
        <taxon>Bacillota</taxon>
        <taxon>Bacilli</taxon>
        <taxon>Bacillales</taxon>
        <taxon>Paenibacillaceae</taxon>
        <taxon>Cohnella</taxon>
    </lineage>
</organism>
<evidence type="ECO:0000313" key="10">
    <source>
        <dbReference type="Proteomes" id="UP001596113"/>
    </source>
</evidence>
<dbReference type="InterPro" id="IPR000515">
    <property type="entry name" value="MetI-like"/>
</dbReference>
<proteinExistence type="inferred from homology"/>
<name>A0ABW0I1V0_9BACL</name>
<feature type="transmembrane region" description="Helical" evidence="7">
    <location>
        <begin position="72"/>
        <end position="93"/>
    </location>
</feature>
<dbReference type="InterPro" id="IPR035906">
    <property type="entry name" value="MetI-like_sf"/>
</dbReference>
<keyword evidence="3" id="KW-1003">Cell membrane</keyword>
<dbReference type="CDD" id="cd06261">
    <property type="entry name" value="TM_PBP2"/>
    <property type="match status" value="1"/>
</dbReference>
<comment type="similarity">
    <text evidence="7">Belongs to the binding-protein-dependent transport system permease family.</text>
</comment>
<dbReference type="SUPFAM" id="SSF161098">
    <property type="entry name" value="MetI-like"/>
    <property type="match status" value="1"/>
</dbReference>
<feature type="transmembrane region" description="Helical" evidence="7">
    <location>
        <begin position="229"/>
        <end position="250"/>
    </location>
</feature>
<feature type="transmembrane region" description="Helical" evidence="7">
    <location>
        <begin position="12"/>
        <end position="39"/>
    </location>
</feature>
<evidence type="ECO:0000259" key="8">
    <source>
        <dbReference type="PROSITE" id="PS50928"/>
    </source>
</evidence>
<keyword evidence="6 7" id="KW-0472">Membrane</keyword>
<evidence type="ECO:0000256" key="7">
    <source>
        <dbReference type="RuleBase" id="RU363032"/>
    </source>
</evidence>
<evidence type="ECO:0000256" key="3">
    <source>
        <dbReference type="ARBA" id="ARBA00022475"/>
    </source>
</evidence>
<keyword evidence="2 7" id="KW-0813">Transport</keyword>
<dbReference type="Proteomes" id="UP001596113">
    <property type="component" value="Unassembled WGS sequence"/>
</dbReference>
<keyword evidence="5 7" id="KW-1133">Transmembrane helix</keyword>
<comment type="subcellular location">
    <subcellularLocation>
        <location evidence="1 7">Cell membrane</location>
        <topology evidence="1 7">Multi-pass membrane protein</topology>
    </subcellularLocation>
</comment>
<dbReference type="RefSeq" id="WP_378139683.1">
    <property type="nucleotide sequence ID" value="NZ_JBHSMI010000067.1"/>
</dbReference>
<feature type="transmembrane region" description="Helical" evidence="7">
    <location>
        <begin position="256"/>
        <end position="279"/>
    </location>
</feature>
<dbReference type="EMBL" id="JBHSMI010000067">
    <property type="protein sequence ID" value="MFC5407218.1"/>
    <property type="molecule type" value="Genomic_DNA"/>
</dbReference>
<dbReference type="Pfam" id="PF00528">
    <property type="entry name" value="BPD_transp_1"/>
    <property type="match status" value="1"/>
</dbReference>
<evidence type="ECO:0000256" key="5">
    <source>
        <dbReference type="ARBA" id="ARBA00022989"/>
    </source>
</evidence>
<gene>
    <name evidence="9" type="ORF">ACFPOF_31200</name>
</gene>
<evidence type="ECO:0000256" key="4">
    <source>
        <dbReference type="ARBA" id="ARBA00022692"/>
    </source>
</evidence>
<evidence type="ECO:0000256" key="6">
    <source>
        <dbReference type="ARBA" id="ARBA00023136"/>
    </source>
</evidence>
<feature type="transmembrane region" description="Helical" evidence="7">
    <location>
        <begin position="139"/>
        <end position="164"/>
    </location>
</feature>
<evidence type="ECO:0000256" key="2">
    <source>
        <dbReference type="ARBA" id="ARBA00022448"/>
    </source>
</evidence>
<dbReference type="PROSITE" id="PS50928">
    <property type="entry name" value="ABC_TM1"/>
    <property type="match status" value="1"/>
</dbReference>
<evidence type="ECO:0000313" key="9">
    <source>
        <dbReference type="EMBL" id="MFC5407218.1"/>
    </source>
</evidence>
<feature type="domain" description="ABC transmembrane type-1" evidence="8">
    <location>
        <begin position="68"/>
        <end position="280"/>
    </location>
</feature>
<reference evidence="10" key="1">
    <citation type="journal article" date="2019" name="Int. J. Syst. Evol. Microbiol.">
        <title>The Global Catalogue of Microorganisms (GCM) 10K type strain sequencing project: providing services to taxonomists for standard genome sequencing and annotation.</title>
        <authorList>
            <consortium name="The Broad Institute Genomics Platform"/>
            <consortium name="The Broad Institute Genome Sequencing Center for Infectious Disease"/>
            <person name="Wu L."/>
            <person name="Ma J."/>
        </authorList>
    </citation>
    <scope>NUCLEOTIDE SEQUENCE [LARGE SCALE GENOMIC DNA]</scope>
    <source>
        <strain evidence="10">CGMCC 1.18575</strain>
    </source>
</reference>
<dbReference type="PANTHER" id="PTHR30193:SF37">
    <property type="entry name" value="INNER MEMBRANE ABC TRANSPORTER PERMEASE PROTEIN YCJO"/>
    <property type="match status" value="1"/>
</dbReference>
<protein>
    <submittedName>
        <fullName evidence="9">Carbohydrate ABC transporter permease</fullName>
    </submittedName>
</protein>
<keyword evidence="10" id="KW-1185">Reference proteome</keyword>
<keyword evidence="4 7" id="KW-0812">Transmembrane</keyword>
<sequence>MMNRTWGQLSAYLFILPSMICFIVFVLIPAVMGLGLSLFQWDLMTPIRYVGLDNWTDFLNNKEAIASIRTTLLFVVISIPLTISFGLLLALLVNKLPFGKPVFRSVFFIPSVSSMVAMSVIWVNMYAKDTGLINYGLSLIGISPVGWLSGPWTAILSVILFSLWHSAGYNMLIFLAGLQAIDETLYEAAKVDGAGPFYVFRKVTLPLLSPTMFFIVITSVIGNLQTFEAVYILTGGGPGYSTTTLVYFIVNAAFKGFNMGLAATISTVLFALIAIVTLIQWKFQERWVHYN</sequence>
<feature type="transmembrane region" description="Helical" evidence="7">
    <location>
        <begin position="105"/>
        <end position="127"/>
    </location>
</feature>
<dbReference type="PANTHER" id="PTHR30193">
    <property type="entry name" value="ABC TRANSPORTER PERMEASE PROTEIN"/>
    <property type="match status" value="1"/>
</dbReference>
<accession>A0ABW0I1V0</accession>